<evidence type="ECO:0000256" key="3">
    <source>
        <dbReference type="ARBA" id="ARBA00022801"/>
    </source>
</evidence>
<evidence type="ECO:0000313" key="8">
    <source>
        <dbReference type="EMBL" id="VAW38358.1"/>
    </source>
</evidence>
<evidence type="ECO:0000256" key="2">
    <source>
        <dbReference type="ARBA" id="ARBA00022722"/>
    </source>
</evidence>
<dbReference type="InterPro" id="IPR003753">
    <property type="entry name" value="Exonuc_VII_L"/>
</dbReference>
<evidence type="ECO:0000259" key="7">
    <source>
        <dbReference type="Pfam" id="PF13742"/>
    </source>
</evidence>
<feature type="domain" description="Exonuclease VII large subunit C-terminal" evidence="6">
    <location>
        <begin position="126"/>
        <end position="439"/>
    </location>
</feature>
<dbReference type="EC" id="3.1.11.6" evidence="8"/>
<organism evidence="8">
    <name type="scientific">hydrothermal vent metagenome</name>
    <dbReference type="NCBI Taxonomy" id="652676"/>
    <lineage>
        <taxon>unclassified sequences</taxon>
        <taxon>metagenomes</taxon>
        <taxon>ecological metagenomes</taxon>
    </lineage>
</organism>
<dbReference type="HAMAP" id="MF_00378">
    <property type="entry name" value="Exonuc_7_L"/>
    <property type="match status" value="1"/>
</dbReference>
<feature type="coiled-coil region" evidence="5">
    <location>
        <begin position="309"/>
        <end position="374"/>
    </location>
</feature>
<evidence type="ECO:0000256" key="4">
    <source>
        <dbReference type="ARBA" id="ARBA00022839"/>
    </source>
</evidence>
<dbReference type="EMBL" id="UOEX01000245">
    <property type="protein sequence ID" value="VAW38358.1"/>
    <property type="molecule type" value="Genomic_DNA"/>
</dbReference>
<name>A0A3B0V463_9ZZZZ</name>
<dbReference type="PANTHER" id="PTHR30008">
    <property type="entry name" value="EXODEOXYRIBONUCLEASE 7 LARGE SUBUNIT"/>
    <property type="match status" value="1"/>
</dbReference>
<evidence type="ECO:0000259" key="6">
    <source>
        <dbReference type="Pfam" id="PF02601"/>
    </source>
</evidence>
<keyword evidence="3 8" id="KW-0378">Hydrolase</keyword>
<reference evidence="8" key="1">
    <citation type="submission" date="2018-06" db="EMBL/GenBank/DDBJ databases">
        <authorList>
            <person name="Zhirakovskaya E."/>
        </authorList>
    </citation>
    <scope>NUCLEOTIDE SEQUENCE</scope>
</reference>
<keyword evidence="5" id="KW-0175">Coiled coil</keyword>
<dbReference type="GO" id="GO:0006308">
    <property type="term" value="P:DNA catabolic process"/>
    <property type="evidence" value="ECO:0007669"/>
    <property type="project" value="InterPro"/>
</dbReference>
<dbReference type="GO" id="GO:0009318">
    <property type="term" value="C:exodeoxyribonuclease VII complex"/>
    <property type="evidence" value="ECO:0007669"/>
    <property type="project" value="InterPro"/>
</dbReference>
<evidence type="ECO:0000256" key="5">
    <source>
        <dbReference type="SAM" id="Coils"/>
    </source>
</evidence>
<feature type="domain" description="OB-fold nucleic acid binding" evidence="7">
    <location>
        <begin position="11"/>
        <end position="102"/>
    </location>
</feature>
<dbReference type="Pfam" id="PF02601">
    <property type="entry name" value="Exonuc_VII_L"/>
    <property type="match status" value="1"/>
</dbReference>
<dbReference type="AlphaFoldDB" id="A0A3B0V463"/>
<dbReference type="GO" id="GO:0008855">
    <property type="term" value="F:exodeoxyribonuclease VII activity"/>
    <property type="evidence" value="ECO:0007669"/>
    <property type="project" value="UniProtKB-EC"/>
</dbReference>
<dbReference type="InterPro" id="IPR025824">
    <property type="entry name" value="OB-fold_nuc-bd_dom"/>
</dbReference>
<dbReference type="CDD" id="cd04489">
    <property type="entry name" value="ExoVII_LU_OBF"/>
    <property type="match status" value="1"/>
</dbReference>
<keyword evidence="2" id="KW-0540">Nuclease</keyword>
<dbReference type="GO" id="GO:0003676">
    <property type="term" value="F:nucleic acid binding"/>
    <property type="evidence" value="ECO:0007669"/>
    <property type="project" value="InterPro"/>
</dbReference>
<proteinExistence type="inferred from homology"/>
<dbReference type="InterPro" id="IPR020579">
    <property type="entry name" value="Exonuc_VII_lsu_C"/>
</dbReference>
<sequence>MAINFTNTVQSVTEITRSIKGILEHGFAFVAVNGEVSNLRRPYSGHLYFTLKDDNAQLKAVLFKSQSRYLEKELRDGAQVICRGRVSVYEARGDYQIIVDSVDFAGAGLKHLAFEKLKRRLEAEGLFAADHKQPLPFLPHKIALITSPQGAAVHDFLKIAARRFPAVPIEIYPAPMQGEQAAAAIIQALSLIQRRDCEVIVICRGGGSLEDLWPFNNEELAREIYNCPLPVVSAIGHEVDFTILDLVADERAPTPTAAAEAVLPDGRVLSRAVSQNRNRLIEAMSRRLTALRQRTEAQCRLLAVPAHALRGIRLRLEQTENNLQRAMANKLLAASRAVDNRVNGLLLHSPKTLIKRHRERIKSLEDGLRRQIRASLEHETTRFRQAAALLNAVSPLNILGRGYAVVTRLPDNKILRSHSEASPGDRLRLTLHDGKIDCEVVA</sequence>
<dbReference type="NCBIfam" id="TIGR00237">
    <property type="entry name" value="xseA"/>
    <property type="match status" value="1"/>
</dbReference>
<accession>A0A3B0V463</accession>
<keyword evidence="4" id="KW-0269">Exonuclease</keyword>
<dbReference type="Pfam" id="PF13742">
    <property type="entry name" value="tRNA_anti_2"/>
    <property type="match status" value="1"/>
</dbReference>
<protein>
    <submittedName>
        <fullName evidence="8">Exodeoxyribonuclease VII large subunit</fullName>
        <ecNumber evidence="8">3.1.11.6</ecNumber>
    </submittedName>
</protein>
<dbReference type="PANTHER" id="PTHR30008:SF0">
    <property type="entry name" value="EXODEOXYRIBONUCLEASE 7 LARGE SUBUNIT"/>
    <property type="match status" value="1"/>
</dbReference>
<evidence type="ECO:0000256" key="1">
    <source>
        <dbReference type="ARBA" id="ARBA00022490"/>
    </source>
</evidence>
<keyword evidence="1" id="KW-0963">Cytoplasm</keyword>
<gene>
    <name evidence="8" type="ORF">MNBD_DELTA03-714</name>
</gene>